<feature type="region of interest" description="Disordered" evidence="1">
    <location>
        <begin position="294"/>
        <end position="344"/>
    </location>
</feature>
<dbReference type="SUPFAM" id="SSF54236">
    <property type="entry name" value="Ubiquitin-like"/>
    <property type="match status" value="1"/>
</dbReference>
<proteinExistence type="predicted"/>
<evidence type="ECO:0000313" key="3">
    <source>
        <dbReference type="Proteomes" id="UP000694846"/>
    </source>
</evidence>
<dbReference type="GO" id="GO:0005783">
    <property type="term" value="C:endoplasmic reticulum"/>
    <property type="evidence" value="ECO:0007669"/>
    <property type="project" value="TreeGrafter"/>
</dbReference>
<keyword evidence="3" id="KW-1185">Reference proteome</keyword>
<dbReference type="Pfam" id="PF23187">
    <property type="entry name" value="UBX7_N"/>
    <property type="match status" value="1"/>
</dbReference>
<dbReference type="Proteomes" id="UP000694846">
    <property type="component" value="Unplaced"/>
</dbReference>
<gene>
    <name evidence="4 5" type="primary">LOC112689752</name>
</gene>
<accession>A0A8B8G925</accession>
<evidence type="ECO:0000313" key="5">
    <source>
        <dbReference type="RefSeq" id="XP_025419373.1"/>
    </source>
</evidence>
<dbReference type="PANTHER" id="PTHR46424">
    <property type="entry name" value="UBX DOMAIN-CONTAINING PROTEIN 4"/>
    <property type="match status" value="1"/>
</dbReference>
<dbReference type="Gene3D" id="3.10.20.90">
    <property type="entry name" value="Phosphatidylinositol 3-kinase Catalytic Subunit, Chain A, domain 1"/>
    <property type="match status" value="1"/>
</dbReference>
<dbReference type="CDD" id="cd01767">
    <property type="entry name" value="UBX"/>
    <property type="match status" value="1"/>
</dbReference>
<feature type="compositionally biased region" description="Low complexity" evidence="1">
    <location>
        <begin position="295"/>
        <end position="318"/>
    </location>
</feature>
<dbReference type="RefSeq" id="XP_025419373.1">
    <property type="nucleotide sequence ID" value="XM_025563588.1"/>
</dbReference>
<evidence type="ECO:0000259" key="2">
    <source>
        <dbReference type="PROSITE" id="PS50053"/>
    </source>
</evidence>
<dbReference type="PANTHER" id="PTHR46424:SF1">
    <property type="entry name" value="UBX DOMAIN-CONTAINING PROTEIN 4"/>
    <property type="match status" value="1"/>
</dbReference>
<dbReference type="OrthoDB" id="2445133at2759"/>
<dbReference type="PROSITE" id="PS50053">
    <property type="entry name" value="UBIQUITIN_2"/>
    <property type="match status" value="1"/>
</dbReference>
<dbReference type="InterPro" id="IPR000626">
    <property type="entry name" value="Ubiquitin-like_dom"/>
</dbReference>
<feature type="domain" description="Ubiquitin-like" evidence="2">
    <location>
        <begin position="174"/>
        <end position="247"/>
    </location>
</feature>
<sequence>MSSVKWFEGNSKEALKLMMERNCAFLVYIKKEDDEFTDAFNDPYVVELLNNQLVLCYEMDPTSQSFTNFKGIFNNVSVPSIYLLEKNNVQQLIIKKENIINTHELELEIKRQILNSVYFTIKCISDTTNDDIQKQKHVQYMTEINKKLQIFNNPTINKSIQKDAEKIKKLNINTKIKIKIPCEKITKVQEFQTKSTLNDVKTFVLNNFHLPEGPMKLIAHRQFVEEDFCQTLDALNLSPSSTIYVHIVPSYQGLSSIRNFQSWLFNIFSFTIMKPYHFFQYHVMNFIMPPPPVQTPRMPNRQEMSQTKTKSTSYKSGSNIYRLNTNESDDDENNTYNGNSTQQL</sequence>
<dbReference type="RefSeq" id="XP_025419372.1">
    <property type="nucleotide sequence ID" value="XM_025563587.1"/>
</dbReference>
<evidence type="ECO:0000313" key="4">
    <source>
        <dbReference type="RefSeq" id="XP_025419372.1"/>
    </source>
</evidence>
<reference evidence="4 5" key="1">
    <citation type="submission" date="2025-04" db="UniProtKB">
        <authorList>
            <consortium name="RefSeq"/>
        </authorList>
    </citation>
    <scope>IDENTIFICATION</scope>
    <source>
        <tissue evidence="4 5">Whole body</tissue>
    </source>
</reference>
<dbReference type="GeneID" id="112689752"/>
<dbReference type="GO" id="GO:0036503">
    <property type="term" value="P:ERAD pathway"/>
    <property type="evidence" value="ECO:0007669"/>
    <property type="project" value="TreeGrafter"/>
</dbReference>
<name>A0A8B8G925_9HEMI</name>
<evidence type="ECO:0000256" key="1">
    <source>
        <dbReference type="SAM" id="MobiDB-lite"/>
    </source>
</evidence>
<dbReference type="AlphaFoldDB" id="A0A8B8G925"/>
<dbReference type="InterPro" id="IPR029071">
    <property type="entry name" value="Ubiquitin-like_domsf"/>
</dbReference>
<protein>
    <submittedName>
        <fullName evidence="4 5">UBX domain-containing protein 4-like</fullName>
    </submittedName>
</protein>
<organism evidence="3 5">
    <name type="scientific">Sipha flava</name>
    <name type="common">yellow sugarcane aphid</name>
    <dbReference type="NCBI Taxonomy" id="143950"/>
    <lineage>
        <taxon>Eukaryota</taxon>
        <taxon>Metazoa</taxon>
        <taxon>Ecdysozoa</taxon>
        <taxon>Arthropoda</taxon>
        <taxon>Hexapoda</taxon>
        <taxon>Insecta</taxon>
        <taxon>Pterygota</taxon>
        <taxon>Neoptera</taxon>
        <taxon>Paraneoptera</taxon>
        <taxon>Hemiptera</taxon>
        <taxon>Sternorrhyncha</taxon>
        <taxon>Aphidomorpha</taxon>
        <taxon>Aphidoidea</taxon>
        <taxon>Aphididae</taxon>
        <taxon>Sipha</taxon>
    </lineage>
</organism>